<dbReference type="Proteomes" id="UP001558632">
    <property type="component" value="Unassembled WGS sequence"/>
</dbReference>
<comment type="caution">
    <text evidence="6">The sequence shown here is derived from an EMBL/GenBank/DDBJ whole genome shotgun (WGS) entry which is preliminary data.</text>
</comment>
<feature type="compositionally biased region" description="Basic and acidic residues" evidence="4">
    <location>
        <begin position="85"/>
        <end position="102"/>
    </location>
</feature>
<feature type="domain" description="JmjC" evidence="5">
    <location>
        <begin position="506"/>
        <end position="711"/>
    </location>
</feature>
<dbReference type="SMART" id="SM00558">
    <property type="entry name" value="JmjC"/>
    <property type="match status" value="1"/>
</dbReference>
<gene>
    <name evidence="6" type="ORF">TSPI_00290</name>
</gene>
<evidence type="ECO:0000313" key="7">
    <source>
        <dbReference type="Proteomes" id="UP001558632"/>
    </source>
</evidence>
<feature type="compositionally biased region" description="Acidic residues" evidence="4">
    <location>
        <begin position="69"/>
        <end position="84"/>
    </location>
</feature>
<proteinExistence type="predicted"/>
<name>A0ABR3KUH8_TRISP</name>
<dbReference type="PROSITE" id="PS51184">
    <property type="entry name" value="JMJC"/>
    <property type="match status" value="1"/>
</dbReference>
<feature type="compositionally biased region" description="Acidic residues" evidence="4">
    <location>
        <begin position="38"/>
        <end position="55"/>
    </location>
</feature>
<protein>
    <submittedName>
        <fullName evidence="6">Lysine-specific demethylase 3A</fullName>
    </submittedName>
</protein>
<evidence type="ECO:0000256" key="4">
    <source>
        <dbReference type="SAM" id="MobiDB-lite"/>
    </source>
</evidence>
<dbReference type="PANTHER" id="PTHR12549">
    <property type="entry name" value="JMJC DOMAIN-CONTAINING HISTONE DEMETHYLATION PROTEIN"/>
    <property type="match status" value="1"/>
</dbReference>
<dbReference type="Pfam" id="PF02373">
    <property type="entry name" value="JmjC"/>
    <property type="match status" value="1"/>
</dbReference>
<comment type="subcellular location">
    <subcellularLocation>
        <location evidence="1">Nucleus</location>
    </subcellularLocation>
</comment>
<feature type="region of interest" description="Disordered" evidence="4">
    <location>
        <begin position="1"/>
        <end position="115"/>
    </location>
</feature>
<dbReference type="InterPro" id="IPR045109">
    <property type="entry name" value="LSDs-like"/>
</dbReference>
<evidence type="ECO:0000256" key="2">
    <source>
        <dbReference type="ARBA" id="ARBA00022723"/>
    </source>
</evidence>
<evidence type="ECO:0000256" key="1">
    <source>
        <dbReference type="ARBA" id="ARBA00004123"/>
    </source>
</evidence>
<accession>A0ABR3KUH8</accession>
<keyword evidence="2" id="KW-0479">Metal-binding</keyword>
<evidence type="ECO:0000256" key="3">
    <source>
        <dbReference type="ARBA" id="ARBA00023242"/>
    </source>
</evidence>
<keyword evidence="7" id="KW-1185">Reference proteome</keyword>
<feature type="compositionally biased region" description="Low complexity" evidence="4">
    <location>
        <begin position="56"/>
        <end position="66"/>
    </location>
</feature>
<sequence>MATPVKRNRRNDQQDEEDLSGRGGENGNSENVQTNQSENDESMEDSTSTDEDESSLDSPSSENCSDTDVSSDAETESEFFACEEENNHSEETEHDSADHPTETTRAAHSNGKPIKLMPTDTQDCYEFQREPCTKIEILPRCVECYYHPMDFTKPCRFMDFRKVGYGTQKGKYRFPTSGKCYKVQLENADETDESNSEIPVTPRQCTAEQFAYTLFYTRLPFSKMLKAEKNFRHEYRKATARSVKDIPLKLNIRYDVICDVCFLAIFNLHTMCRKCGFCVCMTCFRERLSASLNANEVDGMSDDYLWYLCTDRSTPIHHPSMMELCYCHDNLHPLKIDDTVKQLQIKFRKFASPKIRQVSTELGNNSLPDVEHCFTNNGKLLILKQPYREENIAHFRKHWRRALPVVVQNVKTTSQFWRPSYLRRQQGNATSVQYEITDCSTEEVLSCVSYSKFWDGFEDRRKRMRNPNKYNTTRKLKLQDWPRNGGLAQLLPSTFADFYSAIPISNYVDHKNAAFNLALALPDHVLKPDLELKLCIGYEMIPYMNIATTNLHSDINDNLNILTWTSIPKNISKRRMHESILQYLAREGLDEQTMNMARERIKDVGALWTVFKPSDSNNLRKYINSHFANLPIVYYDPIHDGTCYLDATARADLVKRGIQPIMFLQMRNEAVFIPAGAAHQVLNLQCCVTATLEFFSPEGINRSLKISNELQKLSFEHINRGDQLQIRNIIYYSSLEAIKALEKAGSPPPDGINANEDT</sequence>
<dbReference type="InterPro" id="IPR003347">
    <property type="entry name" value="JmjC_dom"/>
</dbReference>
<organism evidence="6 7">
    <name type="scientific">Trichinella spiralis</name>
    <name type="common">Trichina worm</name>
    <dbReference type="NCBI Taxonomy" id="6334"/>
    <lineage>
        <taxon>Eukaryota</taxon>
        <taxon>Metazoa</taxon>
        <taxon>Ecdysozoa</taxon>
        <taxon>Nematoda</taxon>
        <taxon>Enoplea</taxon>
        <taxon>Dorylaimia</taxon>
        <taxon>Trichinellida</taxon>
        <taxon>Trichinellidae</taxon>
        <taxon>Trichinella</taxon>
    </lineage>
</organism>
<reference evidence="6 7" key="1">
    <citation type="submission" date="2024-07" db="EMBL/GenBank/DDBJ databases">
        <title>Enhanced genomic and transcriptomic resources for Trichinella pseudospiralis and T. spiralis underpin the discovery of pronounced molecular differences between stages and species.</title>
        <authorList>
            <person name="Pasi K.K."/>
            <person name="La Rosa G."/>
            <person name="Gomez-Morales M.A."/>
            <person name="Tosini F."/>
            <person name="Sumanam S."/>
            <person name="Young N.D."/>
            <person name="Chang B.C."/>
            <person name="Robin G.B."/>
        </authorList>
    </citation>
    <scope>NUCLEOTIDE SEQUENCE [LARGE SCALE GENOMIC DNA]</scope>
    <source>
        <strain evidence="6">ISS534</strain>
    </source>
</reference>
<dbReference type="EMBL" id="JBEUSY010000142">
    <property type="protein sequence ID" value="KAL1244132.1"/>
    <property type="molecule type" value="Genomic_DNA"/>
</dbReference>
<dbReference type="PANTHER" id="PTHR12549:SF38">
    <property type="entry name" value="JMJC DOMAIN-CONTAINING HISTONE DEMETHYLASE 2, ISOFORM A"/>
    <property type="match status" value="1"/>
</dbReference>
<dbReference type="Gene3D" id="2.60.120.650">
    <property type="entry name" value="Cupin"/>
    <property type="match status" value="1"/>
</dbReference>
<dbReference type="SUPFAM" id="SSF51197">
    <property type="entry name" value="Clavaminate synthase-like"/>
    <property type="match status" value="1"/>
</dbReference>
<evidence type="ECO:0000259" key="5">
    <source>
        <dbReference type="PROSITE" id="PS51184"/>
    </source>
</evidence>
<evidence type="ECO:0000313" key="6">
    <source>
        <dbReference type="EMBL" id="KAL1244132.1"/>
    </source>
</evidence>
<keyword evidence="3" id="KW-0539">Nucleus</keyword>